<evidence type="ECO:0000256" key="4">
    <source>
        <dbReference type="ARBA" id="ARBA00023186"/>
    </source>
</evidence>
<dbReference type="KEGG" id="nwl:NWFMUON74_09760"/>
<accession>A0A7G1KIG9</accession>
<dbReference type="RefSeq" id="WP_187686786.1">
    <property type="nucleotide sequence ID" value="NZ_AP023396.1"/>
</dbReference>
<proteinExistence type="inferred from homology"/>
<evidence type="ECO:0000313" key="5">
    <source>
        <dbReference type="EMBL" id="BCK53204.1"/>
    </source>
</evidence>
<dbReference type="Pfam" id="PF14011">
    <property type="entry name" value="ESX-1_EspG"/>
    <property type="match status" value="1"/>
</dbReference>
<sequence>MKTRTSWTFTPDEFAFVWRSETGLDGDYPHPINIIETPTTATEYAMLRAEISARYPHNGDPDLTGPLRVLANPDLRIICNGWFHDSTRRIRSHAAAAGDLGVVLYQKAGPTADFGADLKLVVTKRQQLGRHIAATMPSTPAGTAGPMSGYTPRVRGDEPPSSWLRNDAGQRPVEERIRMLLRLPRTTQGYLRIDRYLNHPRQYPSAYVSWIDISDKTRAGGRYLVDVTDNDTVITPASTEVIARELHQRADLGQS</sequence>
<evidence type="ECO:0000313" key="6">
    <source>
        <dbReference type="Proteomes" id="UP000516173"/>
    </source>
</evidence>
<evidence type="ECO:0000256" key="2">
    <source>
        <dbReference type="ARBA" id="ARBA00006411"/>
    </source>
</evidence>
<comment type="subcellular location">
    <subcellularLocation>
        <location evidence="1">Cytoplasm</location>
    </subcellularLocation>
</comment>
<keyword evidence="4" id="KW-0143">Chaperone</keyword>
<keyword evidence="6" id="KW-1185">Reference proteome</keyword>
<dbReference type="EMBL" id="AP023396">
    <property type="protein sequence ID" value="BCK53204.1"/>
    <property type="molecule type" value="Genomic_DNA"/>
</dbReference>
<dbReference type="GeneID" id="80345589"/>
<gene>
    <name evidence="5" type="ORF">NWFMUON74_09760</name>
</gene>
<keyword evidence="3" id="KW-0963">Cytoplasm</keyword>
<evidence type="ECO:0008006" key="7">
    <source>
        <dbReference type="Google" id="ProtNLM"/>
    </source>
</evidence>
<evidence type="ECO:0000256" key="3">
    <source>
        <dbReference type="ARBA" id="ARBA00022490"/>
    </source>
</evidence>
<dbReference type="AlphaFoldDB" id="A0A7G1KIG9"/>
<protein>
    <recommendedName>
        <fullName evidence="7">ESX secretion-associated protein EspG</fullName>
    </recommendedName>
</protein>
<evidence type="ECO:0000256" key="1">
    <source>
        <dbReference type="ARBA" id="ARBA00004496"/>
    </source>
</evidence>
<dbReference type="Proteomes" id="UP000516173">
    <property type="component" value="Chromosome"/>
</dbReference>
<reference evidence="5 6" key="1">
    <citation type="submission" date="2020-08" db="EMBL/GenBank/DDBJ databases">
        <title>Genome Sequencing of Nocardia wallacei strain FMUON74 and assembly.</title>
        <authorList>
            <person name="Toyokawa M."/>
            <person name="Uesaka K."/>
        </authorList>
    </citation>
    <scope>NUCLEOTIDE SEQUENCE [LARGE SCALE GENOMIC DNA]</scope>
    <source>
        <strain evidence="5 6">FMUON74</strain>
    </source>
</reference>
<organism evidence="5 6">
    <name type="scientific">Nocardia wallacei</name>
    <dbReference type="NCBI Taxonomy" id="480035"/>
    <lineage>
        <taxon>Bacteria</taxon>
        <taxon>Bacillati</taxon>
        <taxon>Actinomycetota</taxon>
        <taxon>Actinomycetes</taxon>
        <taxon>Mycobacteriales</taxon>
        <taxon>Nocardiaceae</taxon>
        <taxon>Nocardia</taxon>
    </lineage>
</organism>
<dbReference type="InterPro" id="IPR025734">
    <property type="entry name" value="EspG"/>
</dbReference>
<name>A0A7G1KIG9_9NOCA</name>
<comment type="similarity">
    <text evidence="2">Belongs to the EspG family.</text>
</comment>